<accession>A0A0A2ENA3</accession>
<evidence type="ECO:0000313" key="2">
    <source>
        <dbReference type="EMBL" id="KGN80331.1"/>
    </source>
</evidence>
<dbReference type="Pfam" id="PF19494">
    <property type="entry name" value="DUF6029"/>
    <property type="match status" value="1"/>
</dbReference>
<keyword evidence="1" id="KW-0732">Signal</keyword>
<keyword evidence="3" id="KW-1185">Reference proteome</keyword>
<feature type="chain" id="PRO_5001986985" evidence="1">
    <location>
        <begin position="23"/>
        <end position="526"/>
    </location>
</feature>
<sequence>MNKLITALLITTFALSSSTLSAQSPTPKDYGKLQGGIESNGALYKKDPSDPEAQRRGINTYLNLRYTYKDFNAGLQYEIFEPPMLGYEKELKGHALTQYYANYSGEKFNVTLGSFYEQFGNGLILRAYEERSLGINNSLRGLNIKYTPTDWATIKIIGGQPRRYLTYADAFLMGGDTDLSIAHLWTKERDYDITLGGSWLSHFNTKTFDRPQSPQKTHLWSLRTGLTTSDFNLGVEYARKGASQSFSPYVLRYLDEGGDALLINADYTHSDFGISTTLRRIEHMDYRIDNLQKEIYVPMNYIPSLTKQHKYALPGLYPYQANLSGEIGGQIDLFYTIKGKWLGKYPLKVALNGSHYRSLGRNPMRTMPFFGEGGESLLSEMALEVGKKFSRSLEINAGLYHQQLRYEGQNRGSFAQVIDVLWRISRKYSLRTELQHMRTEMKEKGWLYGLAEVGMAPRLSFYGSVMYSYAAEAKELYYTLGGSYTYNSLRASLSYGRNREGIQCVGGICRFVPEYTGLTASLSYTF</sequence>
<protein>
    <submittedName>
        <fullName evidence="2">Uncharacterized protein</fullName>
    </submittedName>
</protein>
<dbReference type="EMBL" id="JQJD01000043">
    <property type="protein sequence ID" value="KGN80331.1"/>
    <property type="molecule type" value="Genomic_DNA"/>
</dbReference>
<name>A0A0A2ENA3_PORCN</name>
<dbReference type="Proteomes" id="UP000030125">
    <property type="component" value="Unassembled WGS sequence"/>
</dbReference>
<evidence type="ECO:0000313" key="3">
    <source>
        <dbReference type="Proteomes" id="UP000030125"/>
    </source>
</evidence>
<dbReference type="OrthoDB" id="5480631at2"/>
<gene>
    <name evidence="2" type="ORF">HQ35_06555</name>
</gene>
<feature type="signal peptide" evidence="1">
    <location>
        <begin position="1"/>
        <end position="22"/>
    </location>
</feature>
<dbReference type="AlphaFoldDB" id="A0A0A2ENA3"/>
<proteinExistence type="predicted"/>
<evidence type="ECO:0000256" key="1">
    <source>
        <dbReference type="SAM" id="SignalP"/>
    </source>
</evidence>
<dbReference type="InterPro" id="IPR046070">
    <property type="entry name" value="DUF6029"/>
</dbReference>
<comment type="caution">
    <text evidence="2">The sequence shown here is derived from an EMBL/GenBank/DDBJ whole genome shotgun (WGS) entry which is preliminary data.</text>
</comment>
<dbReference type="eggNOG" id="ENOG502Z85N">
    <property type="taxonomic scope" value="Bacteria"/>
</dbReference>
<reference evidence="2 3" key="1">
    <citation type="submission" date="2014-08" db="EMBL/GenBank/DDBJ databases">
        <title>Porphyromonas cangingivalis strain:COT-109_OH1386 Genome sequencing.</title>
        <authorList>
            <person name="Wallis C."/>
            <person name="Deusch O."/>
            <person name="O'Flynn C."/>
            <person name="Davis I."/>
            <person name="Jospin G."/>
            <person name="Darling A.E."/>
            <person name="Coil D.A."/>
            <person name="Alexiev A."/>
            <person name="Horsfall A."/>
            <person name="Kirkwood N."/>
            <person name="Harris S."/>
            <person name="Eisen J.A."/>
        </authorList>
    </citation>
    <scope>NUCLEOTIDE SEQUENCE [LARGE SCALE GENOMIC DNA]</scope>
    <source>
        <strain evidence="3">COT-109 OH1386</strain>
    </source>
</reference>
<dbReference type="STRING" id="36874.HQ34_01340"/>
<organism evidence="2 3">
    <name type="scientific">Porphyromonas cangingivalis</name>
    <dbReference type="NCBI Taxonomy" id="36874"/>
    <lineage>
        <taxon>Bacteria</taxon>
        <taxon>Pseudomonadati</taxon>
        <taxon>Bacteroidota</taxon>
        <taxon>Bacteroidia</taxon>
        <taxon>Bacteroidales</taxon>
        <taxon>Porphyromonadaceae</taxon>
        <taxon>Porphyromonas</taxon>
    </lineage>
</organism>
<dbReference type="RefSeq" id="WP_036851851.1">
    <property type="nucleotide sequence ID" value="NZ_JQJD01000043.1"/>
</dbReference>